<feature type="binding site" evidence="16">
    <location>
        <position position="832"/>
    </location>
    <ligand>
        <name>Mg(2+)</name>
        <dbReference type="ChEBI" id="CHEBI:18420"/>
        <label>4</label>
    </ligand>
</feature>
<evidence type="ECO:0000256" key="12">
    <source>
        <dbReference type="ARBA" id="ARBA00022975"/>
    </source>
</evidence>
<dbReference type="GO" id="GO:0004088">
    <property type="term" value="F:carbamoyl-phosphate synthase (glutamine-hydrolyzing) activity"/>
    <property type="evidence" value="ECO:0007669"/>
    <property type="project" value="UniProtKB-UniRule"/>
</dbReference>
<evidence type="ECO:0000256" key="3">
    <source>
        <dbReference type="ARBA" id="ARBA00009799"/>
    </source>
</evidence>
<comment type="domain">
    <text evidence="16">The large subunit is composed of 2 ATP-grasp domains that are involved in binding the 2 ATP molecules needed for carbamoyl phosphate synthesis. The N-terminal ATP-grasp domain (referred to as the carboxyphosphate synthetic component) catalyzes the ATP-dependent phosphorylation of hydrogencarbonate to carboxyphosphate and the subsequent nucleophilic attack by ammonia to form a carbamate intermediate. The C-terminal ATP-grasp domain (referred to as the carbamoyl phosphate synthetic component) then catalyzes the phosphorylation of carbamate with the second ATP to form the end product carbamoyl phosphate. The reactive and unstable enzyme intermediates are sequentially channeled from one active site to the next through the interior of the protein over a distance of at least 96 A.</text>
</comment>
<sequence>MAKRNDIKKILVIGSGPIVIGQAAEFDYSGTQACMSLKEEGFEVVLINSNPATIMTEKQIAHKIYIEPLTVEFVEKIIIKENPDAILPTLGGQTALNLVVEIEKTGILNKLNIEVLGTKLEAIKQAEDRELFKELMLELNEPVAPSKVVNSYQEALKVANEIGYPLIIRPSFTLGGGGGGICNNDEELKKIVLQGIQESPLKNVLLEKSLLGFKEIEYEVVRDASDNTIIVCNMENFDPVGVHTGDSIVFAPTQTLSDQDNQMLRNSSLKIIKALKIEGGCNIQFALDPNSFQYYVIEVNPRVSRSSALASKATGYPIAKISAKISVGLNLDEIINPVTKSTYAFFEPTLDYVVAKIPRWPFDKFLKADFRLTSQMKSTGEVMAIGRNIEEALLKAIRSLEIKKYHLESNEFTNFNTNELLKLIAIPNHNRLFILAELIKRNTSIEKINEITKIDLFFLQKLVNIIELENELKNNQNNLENLLEAKKKGFSDYIIAKLWNKTEEEIYNLRLKNNITPVFKMIDTCSGEFESSTPYFYSSYEIENESMAFDSKAVVVIGSGPIRIGQGIEFDYATVQCIKAIQEHGYKAIVINSNPETVSTDFSISDKLFFEPLTIEDVMNVINNEKPVGVILQFGGQTAINLAKQLDQKNVKILGTSLASLDAAESREKFENLLKKLDILQPMGKTVFDKESALKIAEKIGYPILLRPSYVLGGQAMHIVNNQSEFYSYIDNAIYESNNNGVLIDKYIQGKEYEIDLVSDGKEVYIPGIMEHIEKAGVHSGDSMAVYPPQYLSKEMEEKILTTSKKIALELKVVGIINIQFIIKDNDLFVIEVNPRSSRTVPFMSKITNVNLVNLATCVMFEKTLKDLEEKIKNKNPLNNIYIKAPVFSFLKLKEVDVDLGPEMKSTGEVMGWDKNYFKALYKAIEATGISISQHGNILFTIGDDKDNALELAKRFKNLGFKLYATKGTAKKFQDNNLEVSVVSKIEEKKVENNIITLLKSKEINIVINTKNKDQSKLYSQDDLIIRRTAIESQTPLFTSFDTVEAILEVLEYRNFSLNTI</sequence>
<feature type="binding site" evidence="16">
    <location>
        <position position="284"/>
    </location>
    <ligand>
        <name>Mg(2+)</name>
        <dbReference type="ChEBI" id="CHEBI:18420"/>
        <label>1</label>
    </ligand>
</feature>
<feature type="binding site" evidence="16">
    <location>
        <position position="241"/>
    </location>
    <ligand>
        <name>ATP</name>
        <dbReference type="ChEBI" id="CHEBI:30616"/>
        <label>1</label>
    </ligand>
</feature>
<feature type="binding site" evidence="16">
    <location>
        <position position="215"/>
    </location>
    <ligand>
        <name>ATP</name>
        <dbReference type="ChEBI" id="CHEBI:30616"/>
        <label>1</label>
    </ligand>
</feature>
<dbReference type="PROSITE" id="PS50975">
    <property type="entry name" value="ATP_GRASP"/>
    <property type="match status" value="2"/>
</dbReference>
<evidence type="ECO:0000256" key="16">
    <source>
        <dbReference type="HAMAP-Rule" id="MF_01210"/>
    </source>
</evidence>
<feature type="region of interest" description="Carboxyphosphate synthetic domain" evidence="16">
    <location>
        <begin position="1"/>
        <end position="401"/>
    </location>
</feature>
<dbReference type="RefSeq" id="WP_134297572.1">
    <property type="nucleotide sequence ID" value="NZ_CP038013.1"/>
</dbReference>
<comment type="caution">
    <text evidence="16">Lacks conserved residue(s) required for the propagation of feature annotation.</text>
</comment>
<dbReference type="SUPFAM" id="SSF56059">
    <property type="entry name" value="Glutathione synthetase ATP-binding domain-like"/>
    <property type="match status" value="2"/>
</dbReference>
<feature type="binding site" evidence="16">
    <location>
        <position position="832"/>
    </location>
    <ligand>
        <name>Mn(2+)</name>
        <dbReference type="ChEBI" id="CHEBI:29035"/>
        <label>3</label>
    </ligand>
</feature>
<feature type="coiled-coil region" evidence="17">
    <location>
        <begin position="462"/>
        <end position="489"/>
    </location>
</feature>
<evidence type="ECO:0000256" key="13">
    <source>
        <dbReference type="ARBA" id="ARBA00023211"/>
    </source>
</evidence>
<evidence type="ECO:0000256" key="9">
    <source>
        <dbReference type="ARBA" id="ARBA00022741"/>
    </source>
</evidence>
<feature type="binding site" evidence="16">
    <location>
        <position position="298"/>
    </location>
    <ligand>
        <name>Mg(2+)</name>
        <dbReference type="ChEBI" id="CHEBI:18420"/>
        <label>2</label>
    </ligand>
</feature>
<feature type="binding site" evidence="16">
    <location>
        <position position="752"/>
    </location>
    <ligand>
        <name>ATP</name>
        <dbReference type="ChEBI" id="CHEBI:30616"/>
        <label>2</label>
    </ligand>
</feature>
<comment type="catalytic activity">
    <reaction evidence="14 16">
        <text>hydrogencarbonate + NH4(+) + 2 ATP = carbamoyl phosphate + 2 ADP + phosphate + 2 H(+)</text>
        <dbReference type="Rhea" id="RHEA:18029"/>
        <dbReference type="ChEBI" id="CHEBI:15378"/>
        <dbReference type="ChEBI" id="CHEBI:17544"/>
        <dbReference type="ChEBI" id="CHEBI:28938"/>
        <dbReference type="ChEBI" id="CHEBI:30616"/>
        <dbReference type="ChEBI" id="CHEBI:43474"/>
        <dbReference type="ChEBI" id="CHEBI:58228"/>
        <dbReference type="ChEBI" id="CHEBI:456216"/>
        <dbReference type="EC" id="6.3.4.16"/>
    </reaction>
</comment>
<dbReference type="SUPFAM" id="SSF52440">
    <property type="entry name" value="PreATP-grasp domain"/>
    <property type="match status" value="2"/>
</dbReference>
<dbReference type="FunFam" id="3.30.470.20:FF:000026">
    <property type="entry name" value="Carbamoyl-phosphate synthase large chain"/>
    <property type="match status" value="1"/>
</dbReference>
<keyword evidence="7" id="KW-0479">Metal-binding</keyword>
<comment type="similarity">
    <text evidence="3 16">Belongs to the CarB family.</text>
</comment>
<dbReference type="SUPFAM" id="SSF48108">
    <property type="entry name" value="Carbamoyl phosphate synthetase, large subunit connection domain"/>
    <property type="match status" value="1"/>
</dbReference>
<feature type="binding site" evidence="16">
    <location>
        <position position="820"/>
    </location>
    <ligand>
        <name>Mn(2+)</name>
        <dbReference type="ChEBI" id="CHEBI:29035"/>
        <label>3</label>
    </ligand>
</feature>
<dbReference type="Pfam" id="PF02786">
    <property type="entry name" value="CPSase_L_D2"/>
    <property type="match status" value="2"/>
</dbReference>
<dbReference type="Gene3D" id="3.40.50.1380">
    <property type="entry name" value="Methylglyoxal synthase-like domain"/>
    <property type="match status" value="1"/>
</dbReference>
<feature type="binding site" evidence="16">
    <location>
        <position position="298"/>
    </location>
    <ligand>
        <name>ATP</name>
        <dbReference type="ChEBI" id="CHEBI:30616"/>
        <label>1</label>
    </ligand>
</feature>
<feature type="binding site" evidence="16">
    <location>
        <position position="298"/>
    </location>
    <ligand>
        <name>Mn(2+)</name>
        <dbReference type="ChEBI" id="CHEBI:29035"/>
        <label>2</label>
    </ligand>
</feature>
<feature type="binding site" evidence="16">
    <location>
        <position position="169"/>
    </location>
    <ligand>
        <name>ATP</name>
        <dbReference type="ChEBI" id="CHEBI:30616"/>
        <label>1</label>
    </ligand>
</feature>
<dbReference type="GO" id="GO:0005524">
    <property type="term" value="F:ATP binding"/>
    <property type="evidence" value="ECO:0007669"/>
    <property type="project" value="UniProtKB-UniRule"/>
</dbReference>
<dbReference type="InterPro" id="IPR016185">
    <property type="entry name" value="PreATP-grasp_dom_sf"/>
</dbReference>
<keyword evidence="12 16" id="KW-0665">Pyrimidine biosynthesis</keyword>
<feature type="binding site" evidence="16">
    <location>
        <position position="208"/>
    </location>
    <ligand>
        <name>ATP</name>
        <dbReference type="ChEBI" id="CHEBI:30616"/>
        <label>1</label>
    </ligand>
</feature>
<keyword evidence="9 16" id="KW-0547">Nucleotide-binding</keyword>
<feature type="binding site" evidence="16">
    <location>
        <position position="298"/>
    </location>
    <ligand>
        <name>Mg(2+)</name>
        <dbReference type="ChEBI" id="CHEBI:18420"/>
        <label>1</label>
    </ligand>
</feature>
<feature type="binding site" evidence="16">
    <location>
        <position position="129"/>
    </location>
    <ligand>
        <name>ATP</name>
        <dbReference type="ChEBI" id="CHEBI:30616"/>
        <label>1</label>
    </ligand>
</feature>
<feature type="domain" description="MGS-like" evidence="19">
    <location>
        <begin position="930"/>
        <end position="1061"/>
    </location>
</feature>
<feature type="binding site" evidence="16">
    <location>
        <position position="834"/>
    </location>
    <ligand>
        <name>Mg(2+)</name>
        <dbReference type="ChEBI" id="CHEBI:18420"/>
        <label>4</label>
    </ligand>
</feature>
<dbReference type="InterPro" id="IPR006275">
    <property type="entry name" value="CPSase_lsu"/>
</dbReference>
<gene>
    <name evidence="16 20" type="primary">carB</name>
    <name evidence="20" type="ORF">SGLAD_v1c05860</name>
</gene>
<evidence type="ECO:0000256" key="10">
    <source>
        <dbReference type="ARBA" id="ARBA00022840"/>
    </source>
</evidence>
<evidence type="ECO:0000256" key="11">
    <source>
        <dbReference type="ARBA" id="ARBA00022842"/>
    </source>
</evidence>
<dbReference type="HAMAP" id="MF_01210_B">
    <property type="entry name" value="CPSase_L_chain_B"/>
    <property type="match status" value="1"/>
</dbReference>
<keyword evidence="10 16" id="KW-0067">ATP-binding</keyword>
<evidence type="ECO:0000256" key="17">
    <source>
        <dbReference type="SAM" id="Coils"/>
    </source>
</evidence>
<organism evidence="20 21">
    <name type="scientific">Spiroplasma gladiatoris</name>
    <dbReference type="NCBI Taxonomy" id="2143"/>
    <lineage>
        <taxon>Bacteria</taxon>
        <taxon>Bacillati</taxon>
        <taxon>Mycoplasmatota</taxon>
        <taxon>Mollicutes</taxon>
        <taxon>Entomoplasmatales</taxon>
        <taxon>Spiroplasmataceae</taxon>
        <taxon>Spiroplasma</taxon>
    </lineage>
</organism>
<dbReference type="NCBIfam" id="NF003671">
    <property type="entry name" value="PRK05294.1"/>
    <property type="match status" value="1"/>
</dbReference>
<accession>A0A4P7AH76</accession>
<dbReference type="InterPro" id="IPR036897">
    <property type="entry name" value="CarbamoylP_synth_lsu_oligo_sf"/>
</dbReference>
<evidence type="ECO:0000259" key="18">
    <source>
        <dbReference type="PROSITE" id="PS50975"/>
    </source>
</evidence>
<keyword evidence="8 16" id="KW-0677">Repeat</keyword>
<evidence type="ECO:0000256" key="7">
    <source>
        <dbReference type="ARBA" id="ARBA00022723"/>
    </source>
</evidence>
<dbReference type="GO" id="GO:0006541">
    <property type="term" value="P:glutamine metabolic process"/>
    <property type="evidence" value="ECO:0007669"/>
    <property type="project" value="TreeGrafter"/>
</dbReference>
<evidence type="ECO:0000256" key="5">
    <source>
        <dbReference type="ARBA" id="ARBA00022598"/>
    </source>
</evidence>
<dbReference type="FunFam" id="3.30.470.20:FF:000001">
    <property type="entry name" value="Carbamoyl-phosphate synthase large chain"/>
    <property type="match status" value="1"/>
</dbReference>
<feature type="binding site" evidence="16">
    <location>
        <position position="300"/>
    </location>
    <ligand>
        <name>Mn(2+)</name>
        <dbReference type="ChEBI" id="CHEBI:29035"/>
        <label>2</label>
    </ligand>
</feature>
<comment type="cofactor">
    <cofactor evidence="1">
        <name>Mn(2+)</name>
        <dbReference type="ChEBI" id="CHEBI:29035"/>
    </cofactor>
</comment>
<dbReference type="GO" id="GO:0004087">
    <property type="term" value="F:carbamoyl-phosphate synthase (ammonia) activity"/>
    <property type="evidence" value="ECO:0007669"/>
    <property type="project" value="UniProtKB-EC"/>
</dbReference>
<evidence type="ECO:0000313" key="20">
    <source>
        <dbReference type="EMBL" id="QBQ07785.1"/>
    </source>
</evidence>
<protein>
    <recommendedName>
        <fullName evidence="16">Carbamoyl phosphate synthase large chain</fullName>
        <ecNumber evidence="16">6.3.4.16</ecNumber>
        <ecNumber evidence="16">6.3.5.5</ecNumber>
    </recommendedName>
    <alternativeName>
        <fullName evidence="16">Carbamoyl phosphate synthetase ammonia chain</fullName>
    </alternativeName>
</protein>
<dbReference type="GO" id="GO:0006526">
    <property type="term" value="P:L-arginine biosynthetic process"/>
    <property type="evidence" value="ECO:0007669"/>
    <property type="project" value="UniProtKB-UniRule"/>
</dbReference>
<feature type="binding site" evidence="16">
    <location>
        <position position="779"/>
    </location>
    <ligand>
        <name>ATP</name>
        <dbReference type="ChEBI" id="CHEBI:30616"/>
        <label>2</label>
    </ligand>
</feature>
<feature type="domain" description="ATP-grasp" evidence="18">
    <location>
        <begin position="671"/>
        <end position="861"/>
    </location>
</feature>
<feature type="binding site" evidence="16">
    <location>
        <position position="748"/>
    </location>
    <ligand>
        <name>ATP</name>
        <dbReference type="ChEBI" id="CHEBI:30616"/>
        <label>2</label>
    </ligand>
</feature>
<evidence type="ECO:0000256" key="15">
    <source>
        <dbReference type="ARBA" id="ARBA00048816"/>
    </source>
</evidence>
<dbReference type="NCBIfam" id="TIGR01369">
    <property type="entry name" value="CPSaseII_lrg"/>
    <property type="match status" value="1"/>
</dbReference>
<comment type="function">
    <text evidence="16">Large subunit of the glutamine-dependent carbamoyl phosphate synthetase (CPSase). CPSase catalyzes the formation of carbamoyl phosphate from the ammonia moiety of glutamine, carbonate, and phosphate donated by ATP, constituting the first step of 2 biosynthetic pathways, one leading to arginine and/or urea and the other to pyrimidine nucleotides. The large subunit (synthetase) binds the substrates ammonia (free or transferred from glutamine from the small subunit), hydrogencarbonate and ATP and carries out an ATP-coupled ligase reaction, activating hydrogencarbonate by forming carboxy phosphate which reacts with ammonia to form carbamoyl phosphate.</text>
</comment>
<feature type="binding site" evidence="16">
    <location>
        <position position="834"/>
    </location>
    <ligand>
        <name>Mn(2+)</name>
        <dbReference type="ChEBI" id="CHEBI:29035"/>
        <label>4</label>
    </ligand>
</feature>
<dbReference type="InterPro" id="IPR005479">
    <property type="entry name" value="CPAse_ATP-bd"/>
</dbReference>
<feature type="binding site" evidence="16">
    <location>
        <position position="832"/>
    </location>
    <ligand>
        <name>Mn(2+)</name>
        <dbReference type="ChEBI" id="CHEBI:29035"/>
        <label>4</label>
    </ligand>
</feature>
<keyword evidence="11" id="KW-0460">Magnesium</keyword>
<dbReference type="InterPro" id="IPR036914">
    <property type="entry name" value="MGS-like_dom_sf"/>
</dbReference>
<dbReference type="SUPFAM" id="SSF52335">
    <property type="entry name" value="Methylglyoxal synthase-like"/>
    <property type="match status" value="1"/>
</dbReference>
<dbReference type="EC" id="6.3.5.5" evidence="16"/>
<dbReference type="InterPro" id="IPR011761">
    <property type="entry name" value="ATP-grasp"/>
</dbReference>
<feature type="binding site" evidence="16">
    <location>
        <position position="298"/>
    </location>
    <ligand>
        <name>Mn(2+)</name>
        <dbReference type="ChEBI" id="CHEBI:29035"/>
        <label>1</label>
    </ligand>
</feature>
<dbReference type="Pfam" id="PF02142">
    <property type="entry name" value="MGS"/>
    <property type="match status" value="1"/>
</dbReference>
<feature type="binding site" evidence="16">
    <location>
        <position position="832"/>
    </location>
    <ligand>
        <name>Mg(2+)</name>
        <dbReference type="ChEBI" id="CHEBI:18420"/>
        <label>3</label>
    </ligand>
</feature>
<dbReference type="OrthoDB" id="9804197at2"/>
<feature type="region of interest" description="Carbamoyl phosphate synthetic domain" evidence="16">
    <location>
        <begin position="547"/>
        <end position="929"/>
    </location>
</feature>
<dbReference type="GO" id="GO:0046872">
    <property type="term" value="F:metal ion binding"/>
    <property type="evidence" value="ECO:0007669"/>
    <property type="project" value="UniProtKB-KW"/>
</dbReference>
<evidence type="ECO:0000256" key="4">
    <source>
        <dbReference type="ARBA" id="ARBA00022571"/>
    </source>
</evidence>
<feature type="binding site" evidence="16">
    <location>
        <position position="820"/>
    </location>
    <ligand>
        <name>ATP</name>
        <dbReference type="ChEBI" id="CHEBI:30616"/>
        <label>2</label>
    </ligand>
</feature>
<dbReference type="PANTHER" id="PTHR11405:SF53">
    <property type="entry name" value="CARBAMOYL-PHOSPHATE SYNTHASE [AMMONIA], MITOCHONDRIAL"/>
    <property type="match status" value="1"/>
</dbReference>
<dbReference type="KEGG" id="sgq:SGLAD_v1c05860"/>
<dbReference type="Proteomes" id="UP000294309">
    <property type="component" value="Chromosome"/>
</dbReference>
<dbReference type="UniPathway" id="UPA00070">
    <property type="reaction ID" value="UER00115"/>
</dbReference>
<dbReference type="CDD" id="cd01424">
    <property type="entry name" value="MGS_CPS_II"/>
    <property type="match status" value="1"/>
</dbReference>
<dbReference type="AlphaFoldDB" id="A0A4P7AH76"/>
<feature type="binding site" evidence="16">
    <location>
        <position position="746"/>
    </location>
    <ligand>
        <name>ATP</name>
        <dbReference type="ChEBI" id="CHEBI:30616"/>
        <label>2</label>
    </ligand>
</feature>
<feature type="binding site" evidence="16">
    <location>
        <position position="284"/>
    </location>
    <ligand>
        <name>Mn(2+)</name>
        <dbReference type="ChEBI" id="CHEBI:29035"/>
        <label>1</label>
    </ligand>
</feature>
<evidence type="ECO:0000256" key="14">
    <source>
        <dbReference type="ARBA" id="ARBA00047359"/>
    </source>
</evidence>
<dbReference type="Pfam" id="PF02787">
    <property type="entry name" value="CPSase_L_D3"/>
    <property type="match status" value="1"/>
</dbReference>
<dbReference type="InterPro" id="IPR033937">
    <property type="entry name" value="MGS_CPS_CarB"/>
</dbReference>
<dbReference type="UniPathway" id="UPA00068">
    <property type="reaction ID" value="UER00171"/>
</dbReference>
<evidence type="ECO:0000256" key="6">
    <source>
        <dbReference type="ARBA" id="ARBA00022605"/>
    </source>
</evidence>
<dbReference type="Gene3D" id="3.30.1490.20">
    <property type="entry name" value="ATP-grasp fold, A domain"/>
    <property type="match status" value="1"/>
</dbReference>
<dbReference type="Pfam" id="PF25596">
    <property type="entry name" value="CPSase_L_D1"/>
    <property type="match status" value="2"/>
</dbReference>
<evidence type="ECO:0000259" key="19">
    <source>
        <dbReference type="PROSITE" id="PS51855"/>
    </source>
</evidence>
<dbReference type="GO" id="GO:0005737">
    <property type="term" value="C:cytoplasm"/>
    <property type="evidence" value="ECO:0007669"/>
    <property type="project" value="TreeGrafter"/>
</dbReference>
<dbReference type="EMBL" id="CP038013">
    <property type="protein sequence ID" value="QBQ07785.1"/>
    <property type="molecule type" value="Genomic_DNA"/>
</dbReference>
<feature type="binding site" evidence="16">
    <location>
        <position position="175"/>
    </location>
    <ligand>
        <name>ATP</name>
        <dbReference type="ChEBI" id="CHEBI:30616"/>
        <label>1</label>
    </ligand>
</feature>
<proteinExistence type="inferred from homology"/>
<keyword evidence="21" id="KW-1185">Reference proteome</keyword>
<comment type="catalytic activity">
    <reaction evidence="15 16">
        <text>hydrogencarbonate + L-glutamine + 2 ATP + H2O = carbamoyl phosphate + L-glutamate + 2 ADP + phosphate + 2 H(+)</text>
        <dbReference type="Rhea" id="RHEA:18633"/>
        <dbReference type="ChEBI" id="CHEBI:15377"/>
        <dbReference type="ChEBI" id="CHEBI:15378"/>
        <dbReference type="ChEBI" id="CHEBI:17544"/>
        <dbReference type="ChEBI" id="CHEBI:29985"/>
        <dbReference type="ChEBI" id="CHEBI:30616"/>
        <dbReference type="ChEBI" id="CHEBI:43474"/>
        <dbReference type="ChEBI" id="CHEBI:58228"/>
        <dbReference type="ChEBI" id="CHEBI:58359"/>
        <dbReference type="ChEBI" id="CHEBI:456216"/>
        <dbReference type="EC" id="6.3.5.5"/>
    </reaction>
</comment>
<feature type="binding site" evidence="16">
    <location>
        <position position="300"/>
    </location>
    <ligand>
        <name>Mg(2+)</name>
        <dbReference type="ChEBI" id="CHEBI:18420"/>
        <label>2</label>
    </ligand>
</feature>
<dbReference type="PROSITE" id="PS51855">
    <property type="entry name" value="MGS"/>
    <property type="match status" value="1"/>
</dbReference>
<feature type="binding site" evidence="16">
    <location>
        <position position="820"/>
    </location>
    <ligand>
        <name>Mg(2+)</name>
        <dbReference type="ChEBI" id="CHEBI:18420"/>
        <label>3</label>
    </ligand>
</feature>
<name>A0A4P7AH76_9MOLU</name>
<dbReference type="PANTHER" id="PTHR11405">
    <property type="entry name" value="CARBAMOYLTRANSFERASE FAMILY MEMBER"/>
    <property type="match status" value="1"/>
</dbReference>
<feature type="binding site" evidence="16">
    <location>
        <position position="780"/>
    </location>
    <ligand>
        <name>ATP</name>
        <dbReference type="ChEBI" id="CHEBI:30616"/>
        <label>2</label>
    </ligand>
</feature>
<feature type="binding site" evidence="16">
    <location>
        <position position="707"/>
    </location>
    <ligand>
        <name>ATP</name>
        <dbReference type="ChEBI" id="CHEBI:30616"/>
        <label>2</label>
    </ligand>
</feature>
<dbReference type="Gene3D" id="3.40.50.20">
    <property type="match status" value="2"/>
</dbReference>
<feature type="binding site" evidence="16">
    <location>
        <position position="243"/>
    </location>
    <ligand>
        <name>ATP</name>
        <dbReference type="ChEBI" id="CHEBI:30616"/>
        <label>1</label>
    </ligand>
</feature>
<comment type="subunit">
    <text evidence="16">Composed of two chains; the small (or glutamine) chain promotes the hydrolysis of glutamine to ammonia, which is used by the large (or ammonia) chain to synthesize carbamoyl phosphate. Tetramer of heterodimers (alpha,beta)4.</text>
</comment>
<dbReference type="PROSITE" id="PS00866">
    <property type="entry name" value="CPSASE_1"/>
    <property type="match status" value="2"/>
</dbReference>
<dbReference type="InterPro" id="IPR005483">
    <property type="entry name" value="CPSase_dom"/>
</dbReference>
<evidence type="ECO:0000256" key="1">
    <source>
        <dbReference type="ARBA" id="ARBA00001936"/>
    </source>
</evidence>
<keyword evidence="13" id="KW-0464">Manganese</keyword>
<keyword evidence="6 16" id="KW-0028">Amino-acid biosynthesis</keyword>
<dbReference type="FunFam" id="1.10.1030.10:FF:000002">
    <property type="entry name" value="Carbamoyl-phosphate synthase large chain"/>
    <property type="match status" value="1"/>
</dbReference>
<dbReference type="FunFam" id="3.40.50.20:FF:000001">
    <property type="entry name" value="Carbamoyl-phosphate synthase large chain"/>
    <property type="match status" value="2"/>
</dbReference>
<feature type="domain" description="ATP-grasp" evidence="18">
    <location>
        <begin position="133"/>
        <end position="327"/>
    </location>
</feature>
<dbReference type="NCBIfam" id="NF009455">
    <property type="entry name" value="PRK12815.1"/>
    <property type="match status" value="1"/>
</dbReference>
<dbReference type="Gene3D" id="3.30.470.20">
    <property type="entry name" value="ATP-grasp fold, B domain"/>
    <property type="match status" value="2"/>
</dbReference>
<evidence type="ECO:0000313" key="21">
    <source>
        <dbReference type="Proteomes" id="UP000294309"/>
    </source>
</evidence>
<dbReference type="InterPro" id="IPR005480">
    <property type="entry name" value="CPSase_lsu_oligo"/>
</dbReference>
<dbReference type="EC" id="6.3.4.16" evidence="16"/>
<evidence type="ECO:0000256" key="8">
    <source>
        <dbReference type="ARBA" id="ARBA00022737"/>
    </source>
</evidence>
<dbReference type="InterPro" id="IPR058047">
    <property type="entry name" value="CPSase_preATP-grasp"/>
</dbReference>
<feature type="binding site" evidence="16">
    <location>
        <position position="242"/>
    </location>
    <ligand>
        <name>ATP</name>
        <dbReference type="ChEBI" id="CHEBI:30616"/>
        <label>1</label>
    </ligand>
</feature>
<dbReference type="PROSITE" id="PS00867">
    <property type="entry name" value="CPSASE_2"/>
    <property type="match status" value="2"/>
</dbReference>
<dbReference type="InterPro" id="IPR013815">
    <property type="entry name" value="ATP_grasp_subdomain_1"/>
</dbReference>
<dbReference type="Gene3D" id="1.10.1030.10">
    <property type="entry name" value="Carbamoyl-phosphate synthetase, large subunit oligomerisation domain"/>
    <property type="match status" value="1"/>
</dbReference>
<feature type="binding site" evidence="16">
    <location>
        <position position="777"/>
    </location>
    <ligand>
        <name>ATP</name>
        <dbReference type="ChEBI" id="CHEBI:30616"/>
        <label>2</label>
    </ligand>
</feature>
<feature type="binding site" evidence="16">
    <location>
        <position position="284"/>
    </location>
    <ligand>
        <name>ATP</name>
        <dbReference type="ChEBI" id="CHEBI:30616"/>
        <label>1</label>
    </ligand>
</feature>
<comment type="pathway">
    <text evidence="2 16">Amino-acid biosynthesis; L-arginine biosynthesis; carbamoyl phosphate from bicarbonate: step 1/1.</text>
</comment>
<feature type="binding site" evidence="16">
    <location>
        <position position="778"/>
    </location>
    <ligand>
        <name>ATP</name>
        <dbReference type="ChEBI" id="CHEBI:30616"/>
        <label>2</label>
    </ligand>
</feature>
<reference evidence="20 21" key="1">
    <citation type="submission" date="2019-03" db="EMBL/GenBank/DDBJ databases">
        <title>Complete genome sequence of Spiroplasma gladiatoris TG-1 (DSM 22552).</title>
        <authorList>
            <person name="Lin Y.-C."/>
            <person name="Chou L."/>
            <person name="Kuo C.-H."/>
        </authorList>
    </citation>
    <scope>NUCLEOTIDE SEQUENCE [LARGE SCALE GENOMIC DNA]</scope>
    <source>
        <strain evidence="20 21">TG-1</strain>
    </source>
</reference>
<dbReference type="GO" id="GO:0044205">
    <property type="term" value="P:'de novo' UMP biosynthetic process"/>
    <property type="evidence" value="ECO:0007669"/>
    <property type="project" value="UniProtKB-UniRule"/>
</dbReference>
<dbReference type="SMART" id="SM00851">
    <property type="entry name" value="MGS"/>
    <property type="match status" value="1"/>
</dbReference>
<feature type="binding site" evidence="16">
    <location>
        <position position="832"/>
    </location>
    <ligand>
        <name>ATP</name>
        <dbReference type="ChEBI" id="CHEBI:30616"/>
        <label>2</label>
    </ligand>
</feature>
<feature type="binding site" evidence="16">
    <location>
        <position position="176"/>
    </location>
    <ligand>
        <name>ATP</name>
        <dbReference type="ChEBI" id="CHEBI:30616"/>
        <label>1</label>
    </ligand>
</feature>
<keyword evidence="5 16" id="KW-0436">Ligase</keyword>
<keyword evidence="4 16" id="KW-0055">Arginine biosynthesis</keyword>
<comment type="cofactor">
    <cofactor evidence="16">
        <name>Mg(2+)</name>
        <dbReference type="ChEBI" id="CHEBI:18420"/>
    </cofactor>
    <cofactor evidence="16">
        <name>Mn(2+)</name>
        <dbReference type="ChEBI" id="CHEBI:29035"/>
    </cofactor>
    <text evidence="16">Binds 4 Mg(2+) or Mn(2+) ions per subunit.</text>
</comment>
<evidence type="ECO:0000256" key="2">
    <source>
        <dbReference type="ARBA" id="ARBA00005077"/>
    </source>
</evidence>
<feature type="region of interest" description="Allosteric domain" evidence="16">
    <location>
        <begin position="930"/>
        <end position="1061"/>
    </location>
</feature>
<dbReference type="PRINTS" id="PR00098">
    <property type="entry name" value="CPSASE"/>
</dbReference>
<dbReference type="SMART" id="SM01096">
    <property type="entry name" value="CPSase_L_D3"/>
    <property type="match status" value="1"/>
</dbReference>
<comment type="pathway">
    <text evidence="16">Pyrimidine metabolism; UMP biosynthesis via de novo pathway; (S)-dihydroorotate from bicarbonate: step 1/3.</text>
</comment>
<feature type="binding site" evidence="16">
    <location>
        <position position="210"/>
    </location>
    <ligand>
        <name>ATP</name>
        <dbReference type="ChEBI" id="CHEBI:30616"/>
        <label>1</label>
    </ligand>
</feature>
<keyword evidence="17" id="KW-0175">Coiled coil</keyword>
<dbReference type="InterPro" id="IPR011607">
    <property type="entry name" value="MGS-like_dom"/>
</dbReference>